<organism evidence="2 3">
    <name type="scientific">Gracilinema caldarium (strain ATCC 51460 / DSM 7334 / H1)</name>
    <name type="common">Treponema caldarium</name>
    <dbReference type="NCBI Taxonomy" id="744872"/>
    <lineage>
        <taxon>Bacteria</taxon>
        <taxon>Pseudomonadati</taxon>
        <taxon>Spirochaetota</taxon>
        <taxon>Spirochaetia</taxon>
        <taxon>Spirochaetales</taxon>
        <taxon>Breznakiellaceae</taxon>
        <taxon>Gracilinema</taxon>
    </lineage>
</organism>
<dbReference type="Proteomes" id="UP000000503">
    <property type="component" value="Chromosome"/>
</dbReference>
<dbReference type="EMBL" id="CP002868">
    <property type="protein sequence ID" value="AEJ19425.1"/>
    <property type="molecule type" value="Genomic_DNA"/>
</dbReference>
<evidence type="ECO:0000313" key="3">
    <source>
        <dbReference type="Proteomes" id="UP000000503"/>
    </source>
</evidence>
<dbReference type="RefSeq" id="WP_013968736.1">
    <property type="nucleotide sequence ID" value="NC_015732.1"/>
</dbReference>
<proteinExistence type="predicted"/>
<dbReference type="KEGG" id="scd:Spica_1279"/>
<dbReference type="AlphaFoldDB" id="F8F1U1"/>
<dbReference type="HOGENOM" id="CLU_1814947_0_0_12"/>
<evidence type="ECO:0000313" key="2">
    <source>
        <dbReference type="EMBL" id="AEJ19425.1"/>
    </source>
</evidence>
<dbReference type="STRING" id="744872.Spica_1279"/>
<sequence>MKQVVKDITILMTWIAVLFICSWLLVWVTSDIRNAALIDDCNTKLIKQGNNILVKQIISAHDGTVLFSSNKTNKHALLSSIITTSGTSLNLIILDASNRIDDLYPIDSSSRIINQRTDPKVIHFNVRTLLSNAVLKEKRSKQ</sequence>
<gene>
    <name evidence="2" type="ordered locus">Spica_1279</name>
</gene>
<feature type="transmembrane region" description="Helical" evidence="1">
    <location>
        <begin position="7"/>
        <end position="28"/>
    </location>
</feature>
<accession>F8F1U1</accession>
<reference evidence="3" key="1">
    <citation type="journal article" date="2013" name="Stand. Genomic Sci.">
        <title>Genome sequence of the thermophilic fresh-water bacterium Spirochaeta caldaria type strain (H1(T)), reclassification of Spirochaeta caldaria, Spirochaeta stenostrepta, and Spirochaeta zuelzerae in the genus Treponema as Treponema caldaria comb. nov., Treponema stenostrepta comb. nov., and Treponema zuelzerae comb. nov., and emendation of the genus Treponema.</title>
        <authorList>
            <person name="Abt B."/>
            <person name="Goker M."/>
            <person name="Scheuner C."/>
            <person name="Han C."/>
            <person name="Lu M."/>
            <person name="Misra M."/>
            <person name="Lapidus A."/>
            <person name="Nolan M."/>
            <person name="Lucas S."/>
            <person name="Hammon N."/>
            <person name="Deshpande S."/>
            <person name="Cheng J.F."/>
            <person name="Tapia R."/>
            <person name="Goodwin L.A."/>
            <person name="Pitluck S."/>
            <person name="Liolios K."/>
            <person name="Pagani I."/>
            <person name="Ivanova N."/>
            <person name="Mavromatis K."/>
            <person name="Mikhailova N."/>
            <person name="Huntemann M."/>
            <person name="Pati A."/>
            <person name="Chen A."/>
            <person name="Palaniappan K."/>
            <person name="Land M."/>
            <person name="Hauser L."/>
            <person name="Jeffries C.D."/>
            <person name="Rohde M."/>
            <person name="Spring S."/>
            <person name="Gronow S."/>
            <person name="Detter J.C."/>
            <person name="Bristow J."/>
            <person name="Eisen J.A."/>
            <person name="Markowitz V."/>
            <person name="Hugenholtz P."/>
            <person name="Kyrpides N.C."/>
            <person name="Woyke T."/>
            <person name="Klenk H.P."/>
        </authorList>
    </citation>
    <scope>NUCLEOTIDE SEQUENCE</scope>
    <source>
        <strain evidence="3">ATCC 51460 / DSM 7334 / H1</strain>
    </source>
</reference>
<keyword evidence="1" id="KW-0812">Transmembrane</keyword>
<protein>
    <submittedName>
        <fullName evidence="2">Uncharacterized protein</fullName>
    </submittedName>
</protein>
<keyword evidence="3" id="KW-1185">Reference proteome</keyword>
<keyword evidence="1" id="KW-0472">Membrane</keyword>
<name>F8F1U1_GRAC1</name>
<keyword evidence="1" id="KW-1133">Transmembrane helix</keyword>
<evidence type="ECO:0000256" key="1">
    <source>
        <dbReference type="SAM" id="Phobius"/>
    </source>
</evidence>